<keyword evidence="5" id="KW-0808">Transferase</keyword>
<organism evidence="12 13">
    <name type="scientific">Lasius niger</name>
    <name type="common">Black garden ant</name>
    <dbReference type="NCBI Taxonomy" id="67767"/>
    <lineage>
        <taxon>Eukaryota</taxon>
        <taxon>Metazoa</taxon>
        <taxon>Ecdysozoa</taxon>
        <taxon>Arthropoda</taxon>
        <taxon>Hexapoda</taxon>
        <taxon>Insecta</taxon>
        <taxon>Pterygota</taxon>
        <taxon>Neoptera</taxon>
        <taxon>Endopterygota</taxon>
        <taxon>Hymenoptera</taxon>
        <taxon>Apocrita</taxon>
        <taxon>Aculeata</taxon>
        <taxon>Formicoidea</taxon>
        <taxon>Formicidae</taxon>
        <taxon>Formicinae</taxon>
        <taxon>Lasius</taxon>
        <taxon>Lasius</taxon>
    </lineage>
</organism>
<dbReference type="GO" id="GO:0006511">
    <property type="term" value="P:ubiquitin-dependent protein catabolic process"/>
    <property type="evidence" value="ECO:0007669"/>
    <property type="project" value="TreeGrafter"/>
</dbReference>
<dbReference type="PaxDb" id="67767-A0A0J7KKX8"/>
<dbReference type="SUPFAM" id="SSF56204">
    <property type="entry name" value="Hect, E3 ligase catalytic domain"/>
    <property type="match status" value="1"/>
</dbReference>
<feature type="region of interest" description="Disordered" evidence="10">
    <location>
        <begin position="891"/>
        <end position="920"/>
    </location>
</feature>
<dbReference type="Pfam" id="PF14377">
    <property type="entry name" value="UBM"/>
    <property type="match status" value="3"/>
</dbReference>
<evidence type="ECO:0000256" key="5">
    <source>
        <dbReference type="ARBA" id="ARBA00022679"/>
    </source>
</evidence>
<dbReference type="Gene3D" id="3.30.2410.10">
    <property type="entry name" value="Hect, E3 ligase catalytic domain"/>
    <property type="match status" value="1"/>
</dbReference>
<feature type="domain" description="HECT" evidence="11">
    <location>
        <begin position="1119"/>
        <end position="1455"/>
    </location>
</feature>
<evidence type="ECO:0000313" key="12">
    <source>
        <dbReference type="EMBL" id="KMQ90876.1"/>
    </source>
</evidence>
<dbReference type="Proteomes" id="UP000036403">
    <property type="component" value="Unassembled WGS sequence"/>
</dbReference>
<dbReference type="EMBL" id="LBMM01006150">
    <property type="protein sequence ID" value="KMQ90876.1"/>
    <property type="molecule type" value="Genomic_DNA"/>
</dbReference>
<keyword evidence="7" id="KW-0539">Nucleus</keyword>
<feature type="compositionally biased region" description="Polar residues" evidence="10">
    <location>
        <begin position="1004"/>
        <end position="1025"/>
    </location>
</feature>
<dbReference type="InterPro" id="IPR035983">
    <property type="entry name" value="Hect_E3_ubiquitin_ligase"/>
</dbReference>
<dbReference type="PROSITE" id="PS50237">
    <property type="entry name" value="HECT"/>
    <property type="match status" value="1"/>
</dbReference>
<evidence type="ECO:0000256" key="2">
    <source>
        <dbReference type="ARBA" id="ARBA00004123"/>
    </source>
</evidence>
<feature type="active site" description="Glycyl thioester intermediate" evidence="9">
    <location>
        <position position="1422"/>
    </location>
</feature>
<comment type="similarity">
    <text evidence="8">Belongs to the UPL family. TOM1/PTR1 subfamily.</text>
</comment>
<evidence type="ECO:0000256" key="9">
    <source>
        <dbReference type="PROSITE-ProRule" id="PRU00104"/>
    </source>
</evidence>
<dbReference type="SMART" id="SM00119">
    <property type="entry name" value="HECTc"/>
    <property type="match status" value="1"/>
</dbReference>
<dbReference type="PANTHER" id="PTHR11254:SF67">
    <property type="entry name" value="E3 UBIQUITIN-PROTEIN LIGASE HUWE1"/>
    <property type="match status" value="1"/>
</dbReference>
<dbReference type="GO" id="GO:0005737">
    <property type="term" value="C:cytoplasm"/>
    <property type="evidence" value="ECO:0007669"/>
    <property type="project" value="TreeGrafter"/>
</dbReference>
<dbReference type="OrthoDB" id="8068875at2759"/>
<evidence type="ECO:0000256" key="3">
    <source>
        <dbReference type="ARBA" id="ARBA00004906"/>
    </source>
</evidence>
<evidence type="ECO:0000256" key="1">
    <source>
        <dbReference type="ARBA" id="ARBA00000885"/>
    </source>
</evidence>
<feature type="compositionally biased region" description="Low complexity" evidence="10">
    <location>
        <begin position="140"/>
        <end position="180"/>
    </location>
</feature>
<dbReference type="GO" id="GO:0000209">
    <property type="term" value="P:protein polyubiquitination"/>
    <property type="evidence" value="ECO:0007669"/>
    <property type="project" value="TreeGrafter"/>
</dbReference>
<feature type="region of interest" description="Disordered" evidence="10">
    <location>
        <begin position="1"/>
        <end position="45"/>
    </location>
</feature>
<dbReference type="FunFam" id="3.90.1750.10:FF:000003">
    <property type="entry name" value="E3 ubiquitin-protein ligase UPL1"/>
    <property type="match status" value="1"/>
</dbReference>
<dbReference type="EC" id="2.3.2.26" evidence="4"/>
<feature type="compositionally biased region" description="Polar residues" evidence="10">
    <location>
        <begin position="896"/>
        <end position="913"/>
    </location>
</feature>
<comment type="catalytic activity">
    <reaction evidence="1">
        <text>S-ubiquitinyl-[E2 ubiquitin-conjugating enzyme]-L-cysteine + [acceptor protein]-L-lysine = [E2 ubiquitin-conjugating enzyme]-L-cysteine + N(6)-ubiquitinyl-[acceptor protein]-L-lysine.</text>
        <dbReference type="EC" id="2.3.2.26"/>
    </reaction>
</comment>
<protein>
    <recommendedName>
        <fullName evidence="4">HECT-type E3 ubiquitin transferase</fullName>
        <ecNumber evidence="4">2.3.2.26</ecNumber>
    </recommendedName>
</protein>
<dbReference type="GO" id="GO:0061630">
    <property type="term" value="F:ubiquitin protein ligase activity"/>
    <property type="evidence" value="ECO:0007669"/>
    <property type="project" value="UniProtKB-EC"/>
</dbReference>
<accession>A0A0J7KKX8</accession>
<evidence type="ECO:0000313" key="13">
    <source>
        <dbReference type="Proteomes" id="UP000036403"/>
    </source>
</evidence>
<dbReference type="InterPro" id="IPR000569">
    <property type="entry name" value="HECT_dom"/>
</dbReference>
<evidence type="ECO:0000259" key="11">
    <source>
        <dbReference type="PROSITE" id="PS50237"/>
    </source>
</evidence>
<name>A0A0J7KKX8_LASNI</name>
<comment type="subcellular location">
    <subcellularLocation>
        <location evidence="2">Nucleus</location>
    </subcellularLocation>
</comment>
<feature type="region of interest" description="Disordered" evidence="10">
    <location>
        <begin position="130"/>
        <end position="189"/>
    </location>
</feature>
<dbReference type="GO" id="GO:0009966">
    <property type="term" value="P:regulation of signal transduction"/>
    <property type="evidence" value="ECO:0007669"/>
    <property type="project" value="UniProtKB-ARBA"/>
</dbReference>
<dbReference type="Gene3D" id="6.10.250.1630">
    <property type="match status" value="1"/>
</dbReference>
<reference evidence="12 13" key="1">
    <citation type="submission" date="2015-04" db="EMBL/GenBank/DDBJ databases">
        <title>Lasius niger genome sequencing.</title>
        <authorList>
            <person name="Konorov E.A."/>
            <person name="Nikitin M.A."/>
            <person name="Kirill M.V."/>
            <person name="Chang P."/>
        </authorList>
    </citation>
    <scope>NUCLEOTIDE SEQUENCE [LARGE SCALE GENOMIC DNA]</scope>
    <source>
        <tissue evidence="12">Whole</tissue>
    </source>
</reference>
<dbReference type="Pfam" id="PF00632">
    <property type="entry name" value="HECT"/>
    <property type="match status" value="1"/>
</dbReference>
<feature type="region of interest" description="Disordered" evidence="10">
    <location>
        <begin position="996"/>
        <end position="1025"/>
    </location>
</feature>
<evidence type="ECO:0000256" key="10">
    <source>
        <dbReference type="SAM" id="MobiDB-lite"/>
    </source>
</evidence>
<evidence type="ECO:0000256" key="4">
    <source>
        <dbReference type="ARBA" id="ARBA00012485"/>
    </source>
</evidence>
<proteinExistence type="inferred from homology"/>
<dbReference type="InterPro" id="IPR025527">
    <property type="entry name" value="HUWE1/Rev1_UBM"/>
</dbReference>
<dbReference type="Gene3D" id="3.90.1750.10">
    <property type="entry name" value="Hect, E3 ligase catalytic domains"/>
    <property type="match status" value="1"/>
</dbReference>
<gene>
    <name evidence="12" type="ORF">RF55_9319</name>
</gene>
<comment type="pathway">
    <text evidence="3">Protein modification; protein ubiquitination.</text>
</comment>
<evidence type="ECO:0000256" key="7">
    <source>
        <dbReference type="ARBA" id="ARBA00023242"/>
    </source>
</evidence>
<dbReference type="Gene3D" id="3.30.2160.10">
    <property type="entry name" value="Hect, E3 ligase catalytic domain"/>
    <property type="match status" value="1"/>
</dbReference>
<comment type="caution">
    <text evidence="12">The sequence shown here is derived from an EMBL/GenBank/DDBJ whole genome shotgun (WGS) entry which is preliminary data.</text>
</comment>
<evidence type="ECO:0000256" key="8">
    <source>
        <dbReference type="ARBA" id="ARBA00034494"/>
    </source>
</evidence>
<feature type="region of interest" description="Disordered" evidence="10">
    <location>
        <begin position="555"/>
        <end position="579"/>
    </location>
</feature>
<evidence type="ECO:0000256" key="6">
    <source>
        <dbReference type="ARBA" id="ARBA00022786"/>
    </source>
</evidence>
<keyword evidence="6 9" id="KW-0833">Ubl conjugation pathway</keyword>
<dbReference type="PANTHER" id="PTHR11254">
    <property type="entry name" value="HECT DOMAIN UBIQUITIN-PROTEIN LIGASE"/>
    <property type="match status" value="1"/>
</dbReference>
<dbReference type="FunFam" id="3.90.1750.10:FF:000026">
    <property type="entry name" value="E3 ubiquitin-protein ligase HACE1"/>
    <property type="match status" value="1"/>
</dbReference>
<dbReference type="FunFam" id="3.30.2160.10:FF:000007">
    <property type="entry name" value="E3 ubiquitin-protein ligase HUWE1 isoform X2"/>
    <property type="match status" value="1"/>
</dbReference>
<dbReference type="GO" id="GO:0005634">
    <property type="term" value="C:nucleus"/>
    <property type="evidence" value="ECO:0007669"/>
    <property type="project" value="UniProtKB-SubCell"/>
</dbReference>
<keyword evidence="13" id="KW-1185">Reference proteome</keyword>
<dbReference type="InterPro" id="IPR050409">
    <property type="entry name" value="E3_ubiq-protein_ligase"/>
</dbReference>
<dbReference type="STRING" id="67767.A0A0J7KKX8"/>
<dbReference type="FunFam" id="3.30.2410.10:FF:000004">
    <property type="entry name" value="E3 ubiquitin-protein ligase HUWE1, variant"/>
    <property type="match status" value="1"/>
</dbReference>
<dbReference type="CDD" id="cd00078">
    <property type="entry name" value="HECTc"/>
    <property type="match status" value="1"/>
</dbReference>
<sequence>MEITVQEDDERPPPPPPEEQSTSDSRDPRTANRNPTLELAESIVDSVLGPCTSEATIRLRQPGRSGTETVNVTESASNRISAAPIVVDFGQEVSEDLSRESSDSADWIRRLLTDDGQCRTSDIDLRRVERNANVVNQDPTSSTTSSETTTVAGTSEQSSQQSSQQQSQQQQQQSNNQEQQLPDGVDPSFLAALPEDMRDEVIAEQLRLQRMRQRAQASVVEELSGPVEVNPEFLAALPPAIQEEVLAQQRMEQQRHAAASANPEDPVDAAAFFQNLQPSLRQAILTDMEESQISVLPPDLAQEAQNLRREWEARNRHMMQERFLNHVSQSNTALSSILRNSGRARGGGTRYAIQAVPQRTQWNTWNPRGDTSLAHQGAGLRLRGRQLLDHESMACLLVLLFVDEPKINTLRLHRVIRNLCYHGSTREWIVKALLSIMERSNDENKDIMADFGLKFKRKGLLNSPMDLCSPKMFDQRNNTQSWLNISIDAALGCRANVFHIVRHAGKKSERQGNIIAIHPQAAPTVCRHTLELLISLAKSFPGYFVPIKSKELDDKDSSKEKDISGSKEEGGAKNKSASKVGRSDLPDFWDLLLKLDSCASKKGKSVARTHSNTNLGSEPEHGTTTFEASAFGQLISMLNWSVIKRSSQLTDKLLRLLSLISIGLTEVNSYRRQDAGAKNKKTELGKDQSVAAPEGHLKLAVQVLTSKSCSEDGLEDATALLLNLSHCPDPTRQLILKLLLEGAMELANMVCEHINDLMMELKVLNRELSRRNSLEDQPSTSGGNGRGILLDRSKTVTYKEASFFRFTNENVVVTAPSKVKAGSDLQLPSMAALVSKTSSQAFFLRILKVIVQIREAVRLANTKKTGNQTSDTVLNTGTSNVLETAADNADTDVPMDTTQANTSNLDNLKTSSSRNDEEKTTLPLLSESLVLDNLWETLSACLLELEYTPDHHAVLVLQPAVEAFFLVHSSSSTSRDRESRLNTTSENREVVPDLAPVSPIYSDNEGTSQSEAPPNASWDITPTPTQKTLPPDQLKFLKFAETHRTVLNQILRQTTTHLADGPFSVLVDHTRVLDFDVKRRYFRTELERMDEGIRREELAVHVRRSHVFEDSFRELHRRNADEWKNRFYIVFEGEEGQDAGGLLREWYVIISREIFNPMYALFTVSPGDRVTYMINSSSHCNPNHLCYYKFVGRVIAKAIYDNKLLECYFTRSFYKHILGILVKHTDMESEDYSFYKGLVYLTEHNISDLGYELTFSTEVNEFGVNDVRDLIPNGRNIVVTEETKLEYIRLVCQMKMTGAIRKQLNAFLEGFYDIIPKRLISIFNEQELELLISGLPNVDIEDLKANTEYHKYTATSLQIQWFWRALRGFDQADRAKFLQFVTGTSKVPLQGFAALEGMNGVQKFQIHREDRSTDRLPSAHTCFNQLDLPVYETYDKLRTNLLKAIHECSEGFGFA</sequence>
<feature type="compositionally biased region" description="Acidic residues" evidence="10">
    <location>
        <begin position="1"/>
        <end position="10"/>
    </location>
</feature>
<feature type="compositionally biased region" description="Basic and acidic residues" evidence="10">
    <location>
        <begin position="555"/>
        <end position="572"/>
    </location>
</feature>